<feature type="domain" description="Ribosomal eL28/Mak16" evidence="5">
    <location>
        <begin position="9"/>
        <end position="128"/>
    </location>
</feature>
<sequence length="153" mass="16372">MSAIIPAPLVWEITRNYSALTVKRTTGGGAQFSRDPLNLTNKHSRAHEGYVNDKAIGVQPAPKGGVSLMTKKANKSNKPASHIQLTSFGSNASTRKTYRGIVNSTAKRGYRTDLRGAAVARASAIRKSQKPAKEEKPAKLRGNAAKKAKASSE</sequence>
<dbReference type="PANTHER" id="PTHR10544">
    <property type="entry name" value="60S RIBOSOMAL PROTEIN L28"/>
    <property type="match status" value="1"/>
</dbReference>
<evidence type="ECO:0000259" key="5">
    <source>
        <dbReference type="Pfam" id="PF01778"/>
    </source>
</evidence>
<dbReference type="EMBL" id="SNSC02000012">
    <property type="protein sequence ID" value="TID19623.1"/>
    <property type="molecule type" value="Genomic_DNA"/>
</dbReference>
<evidence type="ECO:0000256" key="3">
    <source>
        <dbReference type="ARBA" id="ARBA00023274"/>
    </source>
</evidence>
<name>A0A4Z1P5H1_9PEZI</name>
<reference evidence="6 7" key="1">
    <citation type="submission" date="2019-04" db="EMBL/GenBank/DDBJ databases">
        <title>High contiguity whole genome sequence and gene annotation resource for two Venturia nashicola isolates.</title>
        <authorList>
            <person name="Prokchorchik M."/>
            <person name="Won K."/>
            <person name="Lee Y."/>
            <person name="Choi E.D."/>
            <person name="Segonzac C."/>
            <person name="Sohn K.H."/>
        </authorList>
    </citation>
    <scope>NUCLEOTIDE SEQUENCE [LARGE SCALE GENOMIC DNA]</scope>
    <source>
        <strain evidence="6 7">PRI2</strain>
    </source>
</reference>
<evidence type="ECO:0000313" key="7">
    <source>
        <dbReference type="Proteomes" id="UP000298493"/>
    </source>
</evidence>
<accession>A0A4Z1P5H1</accession>
<proteinExistence type="inferred from homology"/>
<feature type="region of interest" description="Disordered" evidence="4">
    <location>
        <begin position="121"/>
        <end position="153"/>
    </location>
</feature>
<dbReference type="GO" id="GO:0005840">
    <property type="term" value="C:ribosome"/>
    <property type="evidence" value="ECO:0007669"/>
    <property type="project" value="UniProtKB-KW"/>
</dbReference>
<dbReference type="OrthoDB" id="338850at2759"/>
<dbReference type="InterPro" id="IPR029004">
    <property type="entry name" value="Ribosomal_eL28/Mak16"/>
</dbReference>
<evidence type="ECO:0000256" key="2">
    <source>
        <dbReference type="ARBA" id="ARBA00022980"/>
    </source>
</evidence>
<dbReference type="GO" id="GO:0003735">
    <property type="term" value="F:structural constituent of ribosome"/>
    <property type="evidence" value="ECO:0007669"/>
    <property type="project" value="InterPro"/>
</dbReference>
<evidence type="ECO:0000256" key="4">
    <source>
        <dbReference type="SAM" id="MobiDB-lite"/>
    </source>
</evidence>
<comment type="similarity">
    <text evidence="1">Belongs to the eukaryotic ribosomal protein eL28 family.</text>
</comment>
<dbReference type="InterPro" id="IPR002672">
    <property type="entry name" value="Ribosomal_eL28"/>
</dbReference>
<comment type="caution">
    <text evidence="6">The sequence shown here is derived from an EMBL/GenBank/DDBJ whole genome shotgun (WGS) entry which is preliminary data.</text>
</comment>
<keyword evidence="2 6" id="KW-0689">Ribosomal protein</keyword>
<evidence type="ECO:0000313" key="6">
    <source>
        <dbReference type="EMBL" id="TID19623.1"/>
    </source>
</evidence>
<dbReference type="Pfam" id="PF01778">
    <property type="entry name" value="Ribosomal_L28e"/>
    <property type="match status" value="1"/>
</dbReference>
<dbReference type="Proteomes" id="UP000298493">
    <property type="component" value="Unassembled WGS sequence"/>
</dbReference>
<dbReference type="FunFam" id="3.30.390.110:FF:000002">
    <property type="entry name" value="60S ribosomal protein L28"/>
    <property type="match status" value="1"/>
</dbReference>
<gene>
    <name evidence="6" type="ORF">E6O75_ATG06961</name>
</gene>
<dbReference type="GO" id="GO:1990904">
    <property type="term" value="C:ribonucleoprotein complex"/>
    <property type="evidence" value="ECO:0007669"/>
    <property type="project" value="UniProtKB-KW"/>
</dbReference>
<dbReference type="STRING" id="86259.A0A4Z1P5H1"/>
<dbReference type="Gene3D" id="3.30.390.110">
    <property type="match status" value="1"/>
</dbReference>
<organism evidence="6 7">
    <name type="scientific">Venturia nashicola</name>
    <dbReference type="NCBI Taxonomy" id="86259"/>
    <lineage>
        <taxon>Eukaryota</taxon>
        <taxon>Fungi</taxon>
        <taxon>Dikarya</taxon>
        <taxon>Ascomycota</taxon>
        <taxon>Pezizomycotina</taxon>
        <taxon>Dothideomycetes</taxon>
        <taxon>Pleosporomycetidae</taxon>
        <taxon>Venturiales</taxon>
        <taxon>Venturiaceae</taxon>
        <taxon>Venturia</taxon>
    </lineage>
</organism>
<evidence type="ECO:0000256" key="1">
    <source>
        <dbReference type="ARBA" id="ARBA00007926"/>
    </source>
</evidence>
<keyword evidence="3" id="KW-0687">Ribonucleoprotein</keyword>
<dbReference type="AlphaFoldDB" id="A0A4Z1P5H1"/>
<feature type="compositionally biased region" description="Basic residues" evidence="4">
    <location>
        <begin position="144"/>
        <end position="153"/>
    </location>
</feature>
<dbReference type="GO" id="GO:0006412">
    <property type="term" value="P:translation"/>
    <property type="evidence" value="ECO:0007669"/>
    <property type="project" value="InterPro"/>
</dbReference>
<keyword evidence="7" id="KW-1185">Reference proteome</keyword>
<protein>
    <submittedName>
        <fullName evidence="6">Ribosomal protein L28e</fullName>
    </submittedName>
</protein>